<gene>
    <name evidence="2" type="ORF">F4562_004275</name>
</gene>
<dbReference type="RefSeq" id="WP_184545034.1">
    <property type="nucleotide sequence ID" value="NZ_JACHMP010000001.1"/>
</dbReference>
<evidence type="ECO:0000313" key="3">
    <source>
        <dbReference type="Proteomes" id="UP000540685"/>
    </source>
</evidence>
<accession>A0A7W9IJD8</accession>
<dbReference type="EMBL" id="JACHMP010000001">
    <property type="protein sequence ID" value="MBB5821213.1"/>
    <property type="molecule type" value="Genomic_DNA"/>
</dbReference>
<proteinExistence type="predicted"/>
<feature type="region of interest" description="Disordered" evidence="1">
    <location>
        <begin position="34"/>
        <end position="76"/>
    </location>
</feature>
<keyword evidence="3" id="KW-1185">Reference proteome</keyword>
<dbReference type="Proteomes" id="UP000540685">
    <property type="component" value="Unassembled WGS sequence"/>
</dbReference>
<dbReference type="AlphaFoldDB" id="A0A7W9IJD8"/>
<comment type="caution">
    <text evidence="2">The sequence shown here is derived from an EMBL/GenBank/DDBJ whole genome shotgun (WGS) entry which is preliminary data.</text>
</comment>
<reference evidence="2 3" key="1">
    <citation type="submission" date="2020-08" db="EMBL/GenBank/DDBJ databases">
        <title>Sequencing the genomes of 1000 actinobacteria strains.</title>
        <authorList>
            <person name="Klenk H.-P."/>
        </authorList>
    </citation>
    <scope>NUCLEOTIDE SEQUENCE [LARGE SCALE GENOMIC DNA]</scope>
    <source>
        <strain evidence="2 3">DSM 46887</strain>
    </source>
</reference>
<evidence type="ECO:0000313" key="2">
    <source>
        <dbReference type="EMBL" id="MBB5821213.1"/>
    </source>
</evidence>
<protein>
    <submittedName>
        <fullName evidence="2">Uncharacterized protein</fullName>
    </submittedName>
</protein>
<organism evidence="2 3">
    <name type="scientific">Streptosporangium becharense</name>
    <dbReference type="NCBI Taxonomy" id="1816182"/>
    <lineage>
        <taxon>Bacteria</taxon>
        <taxon>Bacillati</taxon>
        <taxon>Actinomycetota</taxon>
        <taxon>Actinomycetes</taxon>
        <taxon>Streptosporangiales</taxon>
        <taxon>Streptosporangiaceae</taxon>
        <taxon>Streptosporangium</taxon>
    </lineage>
</organism>
<evidence type="ECO:0000256" key="1">
    <source>
        <dbReference type="SAM" id="MobiDB-lite"/>
    </source>
</evidence>
<sequence>MKRLGPGSTLAIGAAMVAVLGTLSVTTSPIIQNVNAEEDRKDREPARSPAARATSQATPAPKASEPAGPTPARADYAGRVKGDSGLIAVSVRNGKAVGYFCDGRIEAWLKGKAAGGEVTLSGRGNASLVARLTEGTGGAGGRATGSLRLGEKEWDFTASTVKKPSGLYRATAVVRGAQVRAGWIYLDDGTRVGLTLVDGGVADVAIPEPGENAVVDGVRIDPKDVDEFIGGL</sequence>
<feature type="compositionally biased region" description="Basic and acidic residues" evidence="1">
    <location>
        <begin position="37"/>
        <end position="46"/>
    </location>
</feature>
<name>A0A7W9IJD8_9ACTN</name>